<dbReference type="CDD" id="cd06681">
    <property type="entry name" value="PDZ2_GRIP1-2-like"/>
    <property type="match status" value="1"/>
</dbReference>
<evidence type="ECO:0000256" key="4">
    <source>
        <dbReference type="SAM" id="MobiDB-lite"/>
    </source>
</evidence>
<keyword evidence="2" id="KW-0963">Cytoplasm</keyword>
<evidence type="ECO:0000313" key="7">
    <source>
        <dbReference type="Proteomes" id="UP000242188"/>
    </source>
</evidence>
<organism evidence="6 7">
    <name type="scientific">Mizuhopecten yessoensis</name>
    <name type="common">Japanese scallop</name>
    <name type="synonym">Patinopecten yessoensis</name>
    <dbReference type="NCBI Taxonomy" id="6573"/>
    <lineage>
        <taxon>Eukaryota</taxon>
        <taxon>Metazoa</taxon>
        <taxon>Spiralia</taxon>
        <taxon>Lophotrochozoa</taxon>
        <taxon>Mollusca</taxon>
        <taxon>Bivalvia</taxon>
        <taxon>Autobranchia</taxon>
        <taxon>Pteriomorphia</taxon>
        <taxon>Pectinida</taxon>
        <taxon>Pectinoidea</taxon>
        <taxon>Pectinidae</taxon>
        <taxon>Mizuhopecten</taxon>
    </lineage>
</organism>
<feature type="domain" description="PDZ" evidence="5">
    <location>
        <begin position="43"/>
        <end position="126"/>
    </location>
</feature>
<keyword evidence="3" id="KW-0677">Repeat</keyword>
<dbReference type="Pfam" id="PF17820">
    <property type="entry name" value="PDZ_6"/>
    <property type="match status" value="3"/>
</dbReference>
<feature type="region of interest" description="Disordered" evidence="4">
    <location>
        <begin position="784"/>
        <end position="821"/>
    </location>
</feature>
<dbReference type="PANTHER" id="PTHR46227">
    <property type="entry name" value="GLUTAMATE RECEPTOR-INTERACTING PROTEIN GRIP"/>
    <property type="match status" value="1"/>
</dbReference>
<dbReference type="InterPro" id="IPR001478">
    <property type="entry name" value="PDZ"/>
</dbReference>
<feature type="domain" description="PDZ" evidence="5">
    <location>
        <begin position="921"/>
        <end position="1003"/>
    </location>
</feature>
<dbReference type="Pfam" id="PF00595">
    <property type="entry name" value="PDZ"/>
    <property type="match status" value="4"/>
</dbReference>
<feature type="compositionally biased region" description="Polar residues" evidence="4">
    <location>
        <begin position="784"/>
        <end position="797"/>
    </location>
</feature>
<keyword evidence="7" id="KW-1185">Reference proteome</keyword>
<dbReference type="STRING" id="6573.A0A210R3D3"/>
<dbReference type="EMBL" id="NEDP02000586">
    <property type="protein sequence ID" value="OWF55580.1"/>
    <property type="molecule type" value="Genomic_DNA"/>
</dbReference>
<accession>A0A210R3D3</accession>
<evidence type="ECO:0000256" key="3">
    <source>
        <dbReference type="ARBA" id="ARBA00022737"/>
    </source>
</evidence>
<gene>
    <name evidence="6" type="ORF">KP79_PYT11326</name>
</gene>
<feature type="domain" description="PDZ" evidence="5">
    <location>
        <begin position="631"/>
        <end position="713"/>
    </location>
</feature>
<dbReference type="GO" id="GO:0005737">
    <property type="term" value="C:cytoplasm"/>
    <property type="evidence" value="ECO:0007669"/>
    <property type="project" value="UniProtKB-SubCell"/>
</dbReference>
<comment type="subcellular location">
    <subcellularLocation>
        <location evidence="1">Cytoplasm</location>
    </subcellularLocation>
</comment>
<dbReference type="CDD" id="cd06685">
    <property type="entry name" value="PDZ7_GRIP1-2-like"/>
    <property type="match status" value="1"/>
</dbReference>
<dbReference type="PROSITE" id="PS50106">
    <property type="entry name" value="PDZ"/>
    <property type="match status" value="7"/>
</dbReference>
<sequence length="1044" mass="113329">MPSWRPDCFRGSVHEPEKVKYRAAENGGHCANDLNDDNNGVTTVELLKRDGFGLGLIISGGVDKNLRAQISNLKPGGIAYRSDCLEIGDYILSVNGIKTVDMKHDEIISLLRNVGEQVLLEVEYQLPDNTISDSFAVSWKQSNITLEKEGQSFGFTLRGGYHEKQAKIRPLTVTHIRGGGPADREGSIKIGDRIVAINEYNVAHFTLSEVNMFVQQCGQEVTFTFEYDVSVMDAVKNALGALLVEIDKLPGVTLGIALTQASHQGRWCLCIDNMQPMSIADRCGALNIGDLILSIDGATVEHMSIAEATQLLRNSTEDVVKLEILPVRVVQQQNSRDILSKNGMFSNPVRNSHLAAASSFPAIPSSFSTPVGFGSKHPIASSMLSFPCGSGTLKMSGRKQAALVRGSKKPSSCMSISSATTSMMVSNQVCHSETLTVNLKGDYRGLGMIVTGNSDHTVLDDFPVVSCLQLGSVAERCGLLQEGDRVLSVNGKDTCDCSLEEVSRVLRQPKLSTELEVEFDITESVMPSSGTFVVKLPYPTGGVGITMSRAPKDKVNEQLIITGVQKGSVAYRCGSVQPGDKLLTINDIRTDNLSMEEAENTLQSWDDIVKLKLKREDPYTDDSGEECVTYTVELQRHGGPLGITISGTDNPADPIIISDIIEGGLAERTAAIHMGDRLLAINGTTTRARTLTDATQMLQTAGDRVNLRIARPAETSKTKNKKLQLPDRSTTPIASVDSAMESWDSSGPDVGSGTGAHALIVGKPLPKTKTSVSQSQDSANFATETIGNGCSEFNPSDSEWDNYSNGSHDNGSDDGDGSDWQISKAFKDYENQSEMLKQISASLQQRGTASLDRRKSSEQKSQLLKNFSHSTAKDFSSESELHHMSGRSKQGVKCRDNRLRTEAYQDHVKTIFSPTAVQLHKVKLVKETAIDDFGFGLSDGMYEKGVYISGVREGSLADKAGVKQFDRILQVNGHKTPDFDCCLTIPLITKAGNKLDLIICRNPIAKTKSPAVEGKGKDTKTVAMLIFASDTCDNMEFYTVQFSL</sequence>
<dbReference type="InterPro" id="IPR041489">
    <property type="entry name" value="PDZ_6"/>
</dbReference>
<dbReference type="InterPro" id="IPR036034">
    <property type="entry name" value="PDZ_sf"/>
</dbReference>
<feature type="domain" description="PDZ" evidence="5">
    <location>
        <begin position="143"/>
        <end position="229"/>
    </location>
</feature>
<evidence type="ECO:0000313" key="6">
    <source>
        <dbReference type="EMBL" id="OWF55580.1"/>
    </source>
</evidence>
<comment type="caution">
    <text evidence="6">The sequence shown here is derived from an EMBL/GenBank/DDBJ whole genome shotgun (WGS) entry which is preliminary data.</text>
</comment>
<evidence type="ECO:0000256" key="2">
    <source>
        <dbReference type="ARBA" id="ARBA00022490"/>
    </source>
</evidence>
<feature type="domain" description="PDZ" evidence="5">
    <location>
        <begin position="533"/>
        <end position="617"/>
    </location>
</feature>
<feature type="domain" description="PDZ" evidence="5">
    <location>
        <begin position="243"/>
        <end position="319"/>
    </location>
</feature>
<feature type="domain" description="PDZ" evidence="5">
    <location>
        <begin position="436"/>
        <end position="521"/>
    </location>
</feature>
<dbReference type="AlphaFoldDB" id="A0A210R3D3"/>
<keyword evidence="6" id="KW-0675">Receptor</keyword>
<dbReference type="PANTHER" id="PTHR46227:SF2">
    <property type="entry name" value="FI03335P"/>
    <property type="match status" value="1"/>
</dbReference>
<dbReference type="FunFam" id="2.30.42.10:FF:000023">
    <property type="entry name" value="Glutamate receptor interacting protein 1"/>
    <property type="match status" value="1"/>
</dbReference>
<feature type="compositionally biased region" description="Basic and acidic residues" evidence="4">
    <location>
        <begin position="871"/>
        <end position="883"/>
    </location>
</feature>
<dbReference type="FunFam" id="2.30.42.10:FF:000021">
    <property type="entry name" value="Glutamate receptor interacting protein 1"/>
    <property type="match status" value="1"/>
</dbReference>
<feature type="compositionally biased region" description="Polar residues" evidence="4">
    <location>
        <begin position="859"/>
        <end position="870"/>
    </location>
</feature>
<feature type="region of interest" description="Disordered" evidence="4">
    <location>
        <begin position="846"/>
        <end position="894"/>
    </location>
</feature>
<name>A0A210R3D3_MIZYE</name>
<dbReference type="InterPro" id="IPR043545">
    <property type="entry name" value="GRIP1/2"/>
</dbReference>
<dbReference type="SUPFAM" id="SSF50156">
    <property type="entry name" value="PDZ domain-like"/>
    <property type="match status" value="7"/>
</dbReference>
<reference evidence="6 7" key="1">
    <citation type="journal article" date="2017" name="Nat. Ecol. Evol.">
        <title>Scallop genome provides insights into evolution of bilaterian karyotype and development.</title>
        <authorList>
            <person name="Wang S."/>
            <person name="Zhang J."/>
            <person name="Jiao W."/>
            <person name="Li J."/>
            <person name="Xun X."/>
            <person name="Sun Y."/>
            <person name="Guo X."/>
            <person name="Huan P."/>
            <person name="Dong B."/>
            <person name="Zhang L."/>
            <person name="Hu X."/>
            <person name="Sun X."/>
            <person name="Wang J."/>
            <person name="Zhao C."/>
            <person name="Wang Y."/>
            <person name="Wang D."/>
            <person name="Huang X."/>
            <person name="Wang R."/>
            <person name="Lv J."/>
            <person name="Li Y."/>
            <person name="Zhang Z."/>
            <person name="Liu B."/>
            <person name="Lu W."/>
            <person name="Hui Y."/>
            <person name="Liang J."/>
            <person name="Zhou Z."/>
            <person name="Hou R."/>
            <person name="Li X."/>
            <person name="Liu Y."/>
            <person name="Li H."/>
            <person name="Ning X."/>
            <person name="Lin Y."/>
            <person name="Zhao L."/>
            <person name="Xing Q."/>
            <person name="Dou J."/>
            <person name="Li Y."/>
            <person name="Mao J."/>
            <person name="Guo H."/>
            <person name="Dou H."/>
            <person name="Li T."/>
            <person name="Mu C."/>
            <person name="Jiang W."/>
            <person name="Fu Q."/>
            <person name="Fu X."/>
            <person name="Miao Y."/>
            <person name="Liu J."/>
            <person name="Yu Q."/>
            <person name="Li R."/>
            <person name="Liao H."/>
            <person name="Li X."/>
            <person name="Kong Y."/>
            <person name="Jiang Z."/>
            <person name="Chourrout D."/>
            <person name="Li R."/>
            <person name="Bao Z."/>
        </authorList>
    </citation>
    <scope>NUCLEOTIDE SEQUENCE [LARGE SCALE GENOMIC DNA]</scope>
    <source>
        <strain evidence="6 7">PY_sf001</strain>
    </source>
</reference>
<dbReference type="CDD" id="cd06684">
    <property type="entry name" value="PDZ3_GRIP1-2-like"/>
    <property type="match status" value="1"/>
</dbReference>
<dbReference type="Proteomes" id="UP000242188">
    <property type="component" value="Unassembled WGS sequence"/>
</dbReference>
<dbReference type="GO" id="GO:0098887">
    <property type="term" value="P:neurotransmitter receptor transport, endosome to postsynaptic membrane"/>
    <property type="evidence" value="ECO:0007669"/>
    <property type="project" value="TreeGrafter"/>
</dbReference>
<evidence type="ECO:0000256" key="1">
    <source>
        <dbReference type="ARBA" id="ARBA00004496"/>
    </source>
</evidence>
<evidence type="ECO:0000259" key="5">
    <source>
        <dbReference type="PROSITE" id="PS50106"/>
    </source>
</evidence>
<dbReference type="SMART" id="SM00228">
    <property type="entry name" value="PDZ"/>
    <property type="match status" value="7"/>
</dbReference>
<feature type="region of interest" description="Disordered" evidence="4">
    <location>
        <begin position="712"/>
        <end position="758"/>
    </location>
</feature>
<dbReference type="OrthoDB" id="75502at2759"/>
<protein>
    <submittedName>
        <fullName evidence="6">Glutamate receptor-interacting protein 1</fullName>
    </submittedName>
</protein>
<dbReference type="Gene3D" id="2.30.42.10">
    <property type="match status" value="7"/>
</dbReference>
<proteinExistence type="predicted"/>